<dbReference type="InterPro" id="IPR050808">
    <property type="entry name" value="Phage_Integrase"/>
</dbReference>
<keyword evidence="2" id="KW-0229">DNA integration</keyword>
<dbReference type="GO" id="GO:0006310">
    <property type="term" value="P:DNA recombination"/>
    <property type="evidence" value="ECO:0007669"/>
    <property type="project" value="UniProtKB-KW"/>
</dbReference>
<evidence type="ECO:0000259" key="6">
    <source>
        <dbReference type="PROSITE" id="PS51898"/>
    </source>
</evidence>
<accession>A0A486XLM8</accession>
<gene>
    <name evidence="8" type="ORF">BAL341_1390</name>
</gene>
<dbReference type="AlphaFoldDB" id="A0A486XLM8"/>
<evidence type="ECO:0000256" key="4">
    <source>
        <dbReference type="ARBA" id="ARBA00023172"/>
    </source>
</evidence>
<comment type="similarity">
    <text evidence="1">Belongs to the 'phage' integrase family.</text>
</comment>
<evidence type="ECO:0000256" key="2">
    <source>
        <dbReference type="ARBA" id="ARBA00022908"/>
    </source>
</evidence>
<reference evidence="8" key="1">
    <citation type="submission" date="2019-04" db="EMBL/GenBank/DDBJ databases">
        <authorList>
            <person name="Brambilla D."/>
        </authorList>
    </citation>
    <scope>NUCLEOTIDE SEQUENCE</scope>
    <source>
        <strain evidence="8">BAL1</strain>
    </source>
</reference>
<dbReference type="SUPFAM" id="SSF56349">
    <property type="entry name" value="DNA breaking-rejoining enzymes"/>
    <property type="match status" value="1"/>
</dbReference>
<dbReference type="PANTHER" id="PTHR30629">
    <property type="entry name" value="PROPHAGE INTEGRASE"/>
    <property type="match status" value="1"/>
</dbReference>
<organism evidence="8">
    <name type="scientific">Rheinheimera sp. BAL341</name>
    <dbReference type="NCBI Taxonomy" id="1708203"/>
    <lineage>
        <taxon>Bacteria</taxon>
        <taxon>Pseudomonadati</taxon>
        <taxon>Pseudomonadota</taxon>
        <taxon>Gammaproteobacteria</taxon>
        <taxon>Chromatiales</taxon>
        <taxon>Chromatiaceae</taxon>
        <taxon>Rheinheimera</taxon>
    </lineage>
</organism>
<name>A0A486XLM8_9GAMM</name>
<dbReference type="Gene3D" id="1.10.443.10">
    <property type="entry name" value="Intergrase catalytic core"/>
    <property type="match status" value="1"/>
</dbReference>
<dbReference type="Pfam" id="PF00589">
    <property type="entry name" value="Phage_integrase"/>
    <property type="match status" value="1"/>
</dbReference>
<sequence length="404" mass="47001">MPGIVERGDKLYMDFRFKGKRIRESTNLSVTPANKKRLTATLAQIELQIKAGTFDFAYHFPNSPHAEYFRTIHQMEKRNANGGDTAFAVFTESWLTLKKLEWRHSQIETVNGMLDTHILPTFEDEQLSQITKKQILEFRLKLSQHKKADGAGLSASRINHIMNCVRMILNDAADQFRFESPFRNIKPLPLERPEIEPFNLDEVYRIITAAPEDFKPYYTLRFFTGLRTGEIDGLRWKDIDFNNRTIHVEQALVRQRVEKVKTQSSRRAIQMTTAVYQALAAQEKLTRYRSDYVFCNSKGGPLAHKNVTRRVWYPLLETLKLKRRTPYQSRHTAATIWLASGESPEWIAKQLGHANTTMLFKVYSRYVPNLVRRDGTALERLLSEHKLPFETMGEALQELDYENV</sequence>
<keyword evidence="3 5" id="KW-0238">DNA-binding</keyword>
<dbReference type="CDD" id="cd01189">
    <property type="entry name" value="INT_ICEBs1_C_like"/>
    <property type="match status" value="1"/>
</dbReference>
<dbReference type="GO" id="GO:0015074">
    <property type="term" value="P:DNA integration"/>
    <property type="evidence" value="ECO:0007669"/>
    <property type="project" value="UniProtKB-KW"/>
</dbReference>
<dbReference type="InterPro" id="IPR022000">
    <property type="entry name" value="Min27-like_integrase_DNA_bind"/>
</dbReference>
<dbReference type="InterPro" id="IPR010998">
    <property type="entry name" value="Integrase_recombinase_N"/>
</dbReference>
<dbReference type="InterPro" id="IPR044068">
    <property type="entry name" value="CB"/>
</dbReference>
<evidence type="ECO:0000256" key="1">
    <source>
        <dbReference type="ARBA" id="ARBA00008857"/>
    </source>
</evidence>
<dbReference type="GO" id="GO:0003677">
    <property type="term" value="F:DNA binding"/>
    <property type="evidence" value="ECO:0007669"/>
    <property type="project" value="UniProtKB-UniRule"/>
</dbReference>
<dbReference type="InterPro" id="IPR013762">
    <property type="entry name" value="Integrase-like_cat_sf"/>
</dbReference>
<dbReference type="InterPro" id="IPR002104">
    <property type="entry name" value="Integrase_catalytic"/>
</dbReference>
<evidence type="ECO:0000256" key="3">
    <source>
        <dbReference type="ARBA" id="ARBA00023125"/>
    </source>
</evidence>
<dbReference type="Gene3D" id="1.10.150.130">
    <property type="match status" value="1"/>
</dbReference>
<feature type="domain" description="Tyr recombinase" evidence="6">
    <location>
        <begin position="193"/>
        <end position="378"/>
    </location>
</feature>
<dbReference type="Pfam" id="PF12167">
    <property type="entry name" value="Arm-DNA-bind_2"/>
    <property type="match status" value="1"/>
</dbReference>
<evidence type="ECO:0000259" key="7">
    <source>
        <dbReference type="PROSITE" id="PS51900"/>
    </source>
</evidence>
<evidence type="ECO:0000313" key="8">
    <source>
        <dbReference type="EMBL" id="VHO03388.1"/>
    </source>
</evidence>
<dbReference type="InterPro" id="IPR011010">
    <property type="entry name" value="DNA_brk_join_enz"/>
</dbReference>
<dbReference type="PROSITE" id="PS51900">
    <property type="entry name" value="CB"/>
    <property type="match status" value="1"/>
</dbReference>
<dbReference type="PROSITE" id="PS51898">
    <property type="entry name" value="TYR_RECOMBINASE"/>
    <property type="match status" value="1"/>
</dbReference>
<proteinExistence type="inferred from homology"/>
<evidence type="ECO:0000256" key="5">
    <source>
        <dbReference type="PROSITE-ProRule" id="PRU01248"/>
    </source>
</evidence>
<dbReference type="EMBL" id="CAAJGR010000082">
    <property type="protein sequence ID" value="VHO03388.1"/>
    <property type="molecule type" value="Genomic_DNA"/>
</dbReference>
<keyword evidence="4" id="KW-0233">DNA recombination</keyword>
<dbReference type="PANTHER" id="PTHR30629:SF2">
    <property type="entry name" value="PROPHAGE INTEGRASE INTS-RELATED"/>
    <property type="match status" value="1"/>
</dbReference>
<dbReference type="Pfam" id="PF14659">
    <property type="entry name" value="Phage_int_SAM_3"/>
    <property type="match status" value="1"/>
</dbReference>
<protein>
    <submittedName>
        <fullName evidence="8">Phage integrase</fullName>
    </submittedName>
</protein>
<feature type="domain" description="Core-binding (CB)" evidence="7">
    <location>
        <begin position="85"/>
        <end position="173"/>
    </location>
</feature>
<dbReference type="InterPro" id="IPR004107">
    <property type="entry name" value="Integrase_SAM-like_N"/>
</dbReference>